<name>A0A915B5X9_PARUN</name>
<proteinExistence type="predicted"/>
<organism evidence="2 3">
    <name type="scientific">Parascaris univalens</name>
    <name type="common">Nematode worm</name>
    <dbReference type="NCBI Taxonomy" id="6257"/>
    <lineage>
        <taxon>Eukaryota</taxon>
        <taxon>Metazoa</taxon>
        <taxon>Ecdysozoa</taxon>
        <taxon>Nematoda</taxon>
        <taxon>Chromadorea</taxon>
        <taxon>Rhabditida</taxon>
        <taxon>Spirurina</taxon>
        <taxon>Ascaridomorpha</taxon>
        <taxon>Ascaridoidea</taxon>
        <taxon>Ascarididae</taxon>
        <taxon>Parascaris</taxon>
    </lineage>
</organism>
<protein>
    <submittedName>
        <fullName evidence="3">Uncharacterized protein</fullName>
    </submittedName>
</protein>
<keyword evidence="2" id="KW-1185">Reference proteome</keyword>
<sequence>MFGVKLEALHDELSSEQFKDRQHKQTPCCAPQTMLLLCTEYTEVSLKVVEALCSVCEVHFRITFSTDYKGRKLITAPEQYLSEIFEMAANIQRSFSLPHIFESLIDHRSVMGDNQRQFEDVTSDEASNSKSRGTRKDRI</sequence>
<feature type="region of interest" description="Disordered" evidence="1">
    <location>
        <begin position="117"/>
        <end position="139"/>
    </location>
</feature>
<evidence type="ECO:0000313" key="2">
    <source>
        <dbReference type="Proteomes" id="UP000887569"/>
    </source>
</evidence>
<evidence type="ECO:0000256" key="1">
    <source>
        <dbReference type="SAM" id="MobiDB-lite"/>
    </source>
</evidence>
<accession>A0A915B5X9</accession>
<reference evidence="3" key="1">
    <citation type="submission" date="2022-11" db="UniProtKB">
        <authorList>
            <consortium name="WormBaseParasite"/>
        </authorList>
    </citation>
    <scope>IDENTIFICATION</scope>
</reference>
<evidence type="ECO:0000313" key="3">
    <source>
        <dbReference type="WBParaSite" id="PgR025_g040_t01"/>
    </source>
</evidence>
<dbReference type="AlphaFoldDB" id="A0A915B5X9"/>
<dbReference type="WBParaSite" id="PgR025_g040_t01">
    <property type="protein sequence ID" value="PgR025_g040_t01"/>
    <property type="gene ID" value="PgR025_g040"/>
</dbReference>
<dbReference type="Proteomes" id="UP000887569">
    <property type="component" value="Unplaced"/>
</dbReference>